<sequence>MSADEGSISFVQYLLPALEDGEYTITATQAVNVNGQSESLRATQSFFVTGIRYQLDDSGVNSVFPPPGSQGEFDNTLPHVVLTDPTLPWQREPGGIATRTGWLALLLFDEQDPPPSPRAMTIADLVSGGDVFVPPRTPELGEQASDPVTVIDVPVGRFAQIAPSPADLTWLAHTRLASPAAKATDGDTPPAAEFAVVFGNRLPTSGHTSTVFLVSLEGYGPYLPSDDGVLPAAVPPAAQTVRLAVLRSWTFFATRLEQSFQGILQALDMNPAALQLPAPPGTPVSQALGMGYTAMNHTLRDGGGTVSWYRGPLLPLGVAPAAAVHAQASDELLRYDPGTGMFDVSYAAAWELGRLLALHDRGYATALFRWKLTVTQQAANQLEEEIVDQLLPPLSTDTDQSLPPAHRRLARVIRDVVGPAAAQLTENGGR</sequence>
<organism evidence="1 2">
    <name type="scientific">Acrocarpospora phusangensis</name>
    <dbReference type="NCBI Taxonomy" id="1070424"/>
    <lineage>
        <taxon>Bacteria</taxon>
        <taxon>Bacillati</taxon>
        <taxon>Actinomycetota</taxon>
        <taxon>Actinomycetes</taxon>
        <taxon>Streptosporangiales</taxon>
        <taxon>Streptosporangiaceae</taxon>
        <taxon>Acrocarpospora</taxon>
    </lineage>
</organism>
<dbReference type="AlphaFoldDB" id="A0A919QA45"/>
<name>A0A919QA45_9ACTN</name>
<evidence type="ECO:0000313" key="2">
    <source>
        <dbReference type="Proteomes" id="UP000640052"/>
    </source>
</evidence>
<dbReference type="RefSeq" id="WP_204042078.1">
    <property type="nucleotide sequence ID" value="NZ_BOOA01000027.1"/>
</dbReference>
<reference evidence="1" key="1">
    <citation type="submission" date="2021-01" db="EMBL/GenBank/DDBJ databases">
        <title>Whole genome shotgun sequence of Acrocarpospora phusangensis NBRC 108782.</title>
        <authorList>
            <person name="Komaki H."/>
            <person name="Tamura T."/>
        </authorList>
    </citation>
    <scope>NUCLEOTIDE SEQUENCE</scope>
    <source>
        <strain evidence="1">NBRC 108782</strain>
    </source>
</reference>
<keyword evidence="2" id="KW-1185">Reference proteome</keyword>
<comment type="caution">
    <text evidence="1">The sequence shown here is derived from an EMBL/GenBank/DDBJ whole genome shotgun (WGS) entry which is preliminary data.</text>
</comment>
<dbReference type="Proteomes" id="UP000640052">
    <property type="component" value="Unassembled WGS sequence"/>
</dbReference>
<proteinExistence type="predicted"/>
<gene>
    <name evidence="1" type="ORF">Aph01nite_36590</name>
</gene>
<dbReference type="EMBL" id="BOOA01000027">
    <property type="protein sequence ID" value="GIH25349.1"/>
    <property type="molecule type" value="Genomic_DNA"/>
</dbReference>
<protein>
    <submittedName>
        <fullName evidence="1">Uncharacterized protein</fullName>
    </submittedName>
</protein>
<evidence type="ECO:0000313" key="1">
    <source>
        <dbReference type="EMBL" id="GIH25349.1"/>
    </source>
</evidence>
<accession>A0A919QA45</accession>